<dbReference type="EMBL" id="HAED01005201">
    <property type="protein sequence ID" value="SBQ91231.1"/>
    <property type="molecule type" value="Transcribed_RNA"/>
</dbReference>
<feature type="compositionally biased region" description="Polar residues" evidence="1">
    <location>
        <begin position="1"/>
        <end position="13"/>
    </location>
</feature>
<dbReference type="AlphaFoldDB" id="A0A1A8I308"/>
<accession>A0A1A8I308</accession>
<protein>
    <submittedName>
        <fullName evidence="2">Bromodomain containing 4</fullName>
    </submittedName>
</protein>
<gene>
    <name evidence="2" type="primary">BRD4</name>
</gene>
<organism evidence="2">
    <name type="scientific">Nothobranchius kuhntae</name>
    <name type="common">Beira killifish</name>
    <dbReference type="NCBI Taxonomy" id="321403"/>
    <lineage>
        <taxon>Eukaryota</taxon>
        <taxon>Metazoa</taxon>
        <taxon>Chordata</taxon>
        <taxon>Craniata</taxon>
        <taxon>Vertebrata</taxon>
        <taxon>Euteleostomi</taxon>
        <taxon>Actinopterygii</taxon>
        <taxon>Neopterygii</taxon>
        <taxon>Teleostei</taxon>
        <taxon>Neoteleostei</taxon>
        <taxon>Acanthomorphata</taxon>
        <taxon>Ovalentaria</taxon>
        <taxon>Atherinomorphae</taxon>
        <taxon>Cyprinodontiformes</taxon>
        <taxon>Nothobranchiidae</taxon>
        <taxon>Nothobranchius</taxon>
    </lineage>
</organism>
<feature type="region of interest" description="Disordered" evidence="1">
    <location>
        <begin position="1"/>
        <end position="49"/>
    </location>
</feature>
<feature type="non-terminal residue" evidence="2">
    <location>
        <position position="1"/>
    </location>
</feature>
<sequence>PTAATQRPEQPSITRDEDSAPHPPPPPHRDPNYVGGGIAGSLIFKEQTE</sequence>
<evidence type="ECO:0000313" key="2">
    <source>
        <dbReference type="EMBL" id="SBQ91231.1"/>
    </source>
</evidence>
<proteinExistence type="predicted"/>
<reference evidence="2" key="2">
    <citation type="submission" date="2016-06" db="EMBL/GenBank/DDBJ databases">
        <title>The genome of a short-lived fish provides insights into sex chromosome evolution and the genetic control of aging.</title>
        <authorList>
            <person name="Reichwald K."/>
            <person name="Felder M."/>
            <person name="Petzold A."/>
            <person name="Koch P."/>
            <person name="Groth M."/>
            <person name="Platzer M."/>
        </authorList>
    </citation>
    <scope>NUCLEOTIDE SEQUENCE</scope>
    <source>
        <tissue evidence="2">Brain</tissue>
    </source>
</reference>
<reference evidence="2" key="1">
    <citation type="submission" date="2016-05" db="EMBL/GenBank/DDBJ databases">
        <authorList>
            <person name="Lavstsen T."/>
            <person name="Jespersen J.S."/>
        </authorList>
    </citation>
    <scope>NUCLEOTIDE SEQUENCE</scope>
    <source>
        <tissue evidence="2">Brain</tissue>
    </source>
</reference>
<evidence type="ECO:0000256" key="1">
    <source>
        <dbReference type="SAM" id="MobiDB-lite"/>
    </source>
</evidence>
<name>A0A1A8I308_NOTKU</name>